<dbReference type="AlphaFoldDB" id="A0A9D1N1N3"/>
<feature type="binding site" evidence="9">
    <location>
        <position position="9"/>
    </location>
    <ligand>
        <name>NADPH</name>
        <dbReference type="ChEBI" id="CHEBI:57783"/>
    </ligand>
</feature>
<evidence type="ECO:0000259" key="12">
    <source>
        <dbReference type="Pfam" id="PF13288"/>
    </source>
</evidence>
<feature type="binding site" evidence="9">
    <location>
        <position position="12"/>
    </location>
    <ligand>
        <name>NADPH</name>
        <dbReference type="ChEBI" id="CHEBI:57783"/>
    </ligand>
</feature>
<accession>A0A9D1N1N3</accession>
<dbReference type="InterPro" id="IPR036291">
    <property type="entry name" value="NAD(P)-bd_dom_sf"/>
</dbReference>
<dbReference type="Proteomes" id="UP000886748">
    <property type="component" value="Unassembled WGS sequence"/>
</dbReference>
<dbReference type="InterPro" id="IPR036169">
    <property type="entry name" value="DXPR_C_sf"/>
</dbReference>
<dbReference type="SUPFAM" id="SSF51735">
    <property type="entry name" value="NAD(P)-binding Rossmann-fold domains"/>
    <property type="match status" value="1"/>
</dbReference>
<dbReference type="InterPro" id="IPR013644">
    <property type="entry name" value="DXP_reductoisomerase_C"/>
</dbReference>
<feature type="binding site" evidence="9">
    <location>
        <position position="145"/>
    </location>
    <ligand>
        <name>Mn(2+)</name>
        <dbReference type="ChEBI" id="CHEBI:29035"/>
    </ligand>
</feature>
<keyword evidence="7 9" id="KW-0414">Isoprene biosynthesis</keyword>
<comment type="cofactor">
    <cofactor evidence="9">
        <name>Mg(2+)</name>
        <dbReference type="ChEBI" id="CHEBI:18420"/>
    </cofactor>
    <cofactor evidence="9">
        <name>Mn(2+)</name>
        <dbReference type="ChEBI" id="CHEBI:29035"/>
    </cofactor>
</comment>
<comment type="pathway">
    <text evidence="1 9">Isoprenoid biosynthesis; isopentenyl diphosphate biosynthesis via DXP pathway; isopentenyl diphosphate from 1-deoxy-D-xylulose 5-phosphate: step 1/6.</text>
</comment>
<dbReference type="Gene3D" id="1.10.1740.10">
    <property type="match status" value="1"/>
</dbReference>
<feature type="binding site" evidence="9">
    <location>
        <position position="119"/>
    </location>
    <ligand>
        <name>NADPH</name>
        <dbReference type="ChEBI" id="CHEBI:57783"/>
    </ligand>
</feature>
<dbReference type="InterPro" id="IPR013512">
    <property type="entry name" value="DXP_reductoisomerase_N"/>
</dbReference>
<evidence type="ECO:0000256" key="6">
    <source>
        <dbReference type="ARBA" id="ARBA00023211"/>
    </source>
</evidence>
<dbReference type="Pfam" id="PF13288">
    <property type="entry name" value="DXPR_C"/>
    <property type="match status" value="1"/>
</dbReference>
<dbReference type="EMBL" id="DVOD01000072">
    <property type="protein sequence ID" value="HIU93479.1"/>
    <property type="molecule type" value="Genomic_DNA"/>
</dbReference>
<name>A0A9D1N1N3_9CLOT</name>
<feature type="binding site" evidence="9">
    <location>
        <position position="146"/>
    </location>
    <ligand>
        <name>1-deoxy-D-xylulose 5-phosphate</name>
        <dbReference type="ChEBI" id="CHEBI:57792"/>
    </ligand>
</feature>
<dbReference type="InterPro" id="IPR026877">
    <property type="entry name" value="DXPR_C"/>
</dbReference>
<feature type="binding site" evidence="9">
    <location>
        <position position="210"/>
    </location>
    <ligand>
        <name>1-deoxy-D-xylulose 5-phosphate</name>
        <dbReference type="ChEBI" id="CHEBI:57792"/>
    </ligand>
</feature>
<dbReference type="GO" id="GO:0030145">
    <property type="term" value="F:manganese ion binding"/>
    <property type="evidence" value="ECO:0007669"/>
    <property type="project" value="TreeGrafter"/>
</dbReference>
<feature type="binding site" evidence="9">
    <location>
        <position position="198"/>
    </location>
    <ligand>
        <name>NADPH</name>
        <dbReference type="ChEBI" id="CHEBI:57783"/>
    </ligand>
</feature>
<reference evidence="13" key="1">
    <citation type="submission" date="2020-10" db="EMBL/GenBank/DDBJ databases">
        <authorList>
            <person name="Gilroy R."/>
        </authorList>
    </citation>
    <scope>NUCLEOTIDE SEQUENCE</scope>
    <source>
        <strain evidence="13">CHK154-7741</strain>
    </source>
</reference>
<dbReference type="Gene3D" id="3.40.50.720">
    <property type="entry name" value="NAD(P)-binding Rossmann-like Domain"/>
    <property type="match status" value="1"/>
</dbReference>
<proteinExistence type="inferred from homology"/>
<feature type="binding site" evidence="9">
    <location>
        <position position="214"/>
    </location>
    <ligand>
        <name>Mn(2+)</name>
        <dbReference type="ChEBI" id="CHEBI:29035"/>
    </ligand>
</feature>
<feature type="binding site" evidence="9">
    <location>
        <position position="147"/>
    </location>
    <ligand>
        <name>1-deoxy-D-xylulose 5-phosphate</name>
        <dbReference type="ChEBI" id="CHEBI:57792"/>
    </ligand>
</feature>
<evidence type="ECO:0000256" key="4">
    <source>
        <dbReference type="ARBA" id="ARBA00022857"/>
    </source>
</evidence>
<evidence type="ECO:0000313" key="13">
    <source>
        <dbReference type="EMBL" id="HIU93479.1"/>
    </source>
</evidence>
<evidence type="ECO:0000313" key="14">
    <source>
        <dbReference type="Proteomes" id="UP000886748"/>
    </source>
</evidence>
<feature type="binding site" evidence="9">
    <location>
        <position position="35"/>
    </location>
    <ligand>
        <name>NADPH</name>
        <dbReference type="ChEBI" id="CHEBI:57783"/>
    </ligand>
</feature>
<feature type="binding site" evidence="9">
    <location>
        <position position="37"/>
    </location>
    <ligand>
        <name>NADPH</name>
        <dbReference type="ChEBI" id="CHEBI:57783"/>
    </ligand>
</feature>
<evidence type="ECO:0000256" key="2">
    <source>
        <dbReference type="ARBA" id="ARBA00006825"/>
    </source>
</evidence>
<dbReference type="NCBIfam" id="TIGR00243">
    <property type="entry name" value="Dxr"/>
    <property type="match status" value="1"/>
</dbReference>
<feature type="domain" description="1-deoxy-D-xylulose 5-phosphate reductoisomerase C-terminal" evidence="11">
    <location>
        <begin position="141"/>
        <end position="222"/>
    </location>
</feature>
<feature type="binding site" evidence="9">
    <location>
        <position position="120"/>
    </location>
    <ligand>
        <name>1-deoxy-D-xylulose 5-phosphate</name>
        <dbReference type="ChEBI" id="CHEBI:57792"/>
    </ligand>
</feature>
<feature type="binding site" evidence="9">
    <location>
        <position position="205"/>
    </location>
    <ligand>
        <name>1-deoxy-D-xylulose 5-phosphate</name>
        <dbReference type="ChEBI" id="CHEBI:57792"/>
    </ligand>
</feature>
<feature type="binding site" evidence="9">
    <location>
        <position position="214"/>
    </location>
    <ligand>
        <name>1-deoxy-D-xylulose 5-phosphate</name>
        <dbReference type="ChEBI" id="CHEBI:57792"/>
    </ligand>
</feature>
<evidence type="ECO:0000259" key="11">
    <source>
        <dbReference type="Pfam" id="PF08436"/>
    </source>
</evidence>
<protein>
    <recommendedName>
        <fullName evidence="9">1-deoxy-D-xylulose 5-phosphate reductoisomerase</fullName>
        <shortName evidence="9">DXP reductoisomerase</shortName>
        <ecNumber evidence="9">1.1.1.267</ecNumber>
    </recommendedName>
    <alternativeName>
        <fullName evidence="9">1-deoxyxylulose-5-phosphate reductoisomerase</fullName>
    </alternativeName>
    <alternativeName>
        <fullName evidence="9">2-C-methyl-D-erythritol 4-phosphate synthase</fullName>
    </alternativeName>
</protein>
<dbReference type="SUPFAM" id="SSF69055">
    <property type="entry name" value="1-deoxy-D-xylulose-5-phosphate reductoisomerase, C-terminal domain"/>
    <property type="match status" value="1"/>
</dbReference>
<evidence type="ECO:0000256" key="1">
    <source>
        <dbReference type="ARBA" id="ARBA00005094"/>
    </source>
</evidence>
<feature type="binding site" evidence="9">
    <location>
        <position position="147"/>
    </location>
    <ligand>
        <name>Mn(2+)</name>
        <dbReference type="ChEBI" id="CHEBI:29035"/>
    </ligand>
</feature>
<keyword evidence="5 9" id="KW-0560">Oxidoreductase</keyword>
<feature type="binding site" evidence="9">
    <location>
        <position position="11"/>
    </location>
    <ligand>
        <name>NADPH</name>
        <dbReference type="ChEBI" id="CHEBI:57783"/>
    </ligand>
</feature>
<dbReference type="GO" id="GO:0051484">
    <property type="term" value="P:isopentenyl diphosphate biosynthetic process, methylerythritol 4-phosphate pathway involved in terpenoid biosynthetic process"/>
    <property type="evidence" value="ECO:0007669"/>
    <property type="project" value="UniProtKB-ARBA"/>
</dbReference>
<comment type="similarity">
    <text evidence="2 9">Belongs to the DXR family.</text>
</comment>
<evidence type="ECO:0000259" key="10">
    <source>
        <dbReference type="Pfam" id="PF02670"/>
    </source>
</evidence>
<dbReference type="Pfam" id="PF02670">
    <property type="entry name" value="DXP_reductoisom"/>
    <property type="match status" value="1"/>
</dbReference>
<feature type="binding site" evidence="9">
    <location>
        <position position="121"/>
    </location>
    <ligand>
        <name>NADPH</name>
        <dbReference type="ChEBI" id="CHEBI:57783"/>
    </ligand>
</feature>
<comment type="caution">
    <text evidence="13">The sequence shown here is derived from an EMBL/GenBank/DDBJ whole genome shotgun (WGS) entry which is preliminary data.</text>
</comment>
<dbReference type="FunFam" id="3.40.50.720:FF:000045">
    <property type="entry name" value="1-deoxy-D-xylulose 5-phosphate reductoisomerase"/>
    <property type="match status" value="1"/>
</dbReference>
<evidence type="ECO:0000256" key="5">
    <source>
        <dbReference type="ARBA" id="ARBA00023002"/>
    </source>
</evidence>
<dbReference type="NCBIfam" id="NF009114">
    <property type="entry name" value="PRK12464.1"/>
    <property type="match status" value="1"/>
</dbReference>
<dbReference type="SUPFAM" id="SSF55347">
    <property type="entry name" value="Glyceraldehyde-3-phosphate dehydrogenase-like, C-terminal domain"/>
    <property type="match status" value="1"/>
</dbReference>
<dbReference type="GO" id="GO:0030604">
    <property type="term" value="F:1-deoxy-D-xylulose-5-phosphate reductoisomerase activity"/>
    <property type="evidence" value="ECO:0007669"/>
    <property type="project" value="UniProtKB-UniRule"/>
</dbReference>
<feature type="binding site" evidence="9">
    <location>
        <position position="211"/>
    </location>
    <ligand>
        <name>1-deoxy-D-xylulose 5-phosphate</name>
        <dbReference type="ChEBI" id="CHEBI:57792"/>
    </ligand>
</feature>
<dbReference type="PANTHER" id="PTHR30525">
    <property type="entry name" value="1-DEOXY-D-XYLULOSE 5-PHOSPHATE REDUCTOISOMERASE"/>
    <property type="match status" value="1"/>
</dbReference>
<keyword evidence="9" id="KW-0460">Magnesium</keyword>
<feature type="binding site" evidence="9">
    <location>
        <position position="192"/>
    </location>
    <ligand>
        <name>1-deoxy-D-xylulose 5-phosphate</name>
        <dbReference type="ChEBI" id="CHEBI:57792"/>
    </ligand>
</feature>
<comment type="caution">
    <text evidence="9">Lacks conserved residue(s) required for the propagation of feature annotation.</text>
</comment>
<dbReference type="GO" id="GO:0070402">
    <property type="term" value="F:NADPH binding"/>
    <property type="evidence" value="ECO:0007669"/>
    <property type="project" value="InterPro"/>
</dbReference>
<dbReference type="Pfam" id="PF08436">
    <property type="entry name" value="DXP_redisom_C"/>
    <property type="match status" value="1"/>
</dbReference>
<keyword evidence="6 9" id="KW-0464">Manganese</keyword>
<dbReference type="EC" id="1.1.1.267" evidence="9"/>
<feature type="binding site" evidence="9">
    <location>
        <position position="10"/>
    </location>
    <ligand>
        <name>NADPH</name>
        <dbReference type="ChEBI" id="CHEBI:57783"/>
    </ligand>
</feature>
<evidence type="ECO:0000256" key="7">
    <source>
        <dbReference type="ARBA" id="ARBA00023229"/>
    </source>
</evidence>
<sequence length="379" mass="42111">MKISILGSTGSIGRQAIEVIQKMPGFFEVVSLTGGANLDVLRSQIKLVNPKNVCVKSEQDALALKKEFPRINVLHGDEGLVEIAGDKTNERILVSVSGKTGLKPTLAAIENNIDVALANKETLVMAGDIVMKRAKEKNVKILPVDSEHGAIHQCLSNRDEVEKLIITASGGPFRNKTIDDIKNATVEETLHHPRWNMGKKITIDSATLMNKGLEVIEAHHLFNMPYEKIQVVVHPQSIVHSAVEYVDGSVIAQLGFPSMHIPIQYTLTYPHRFEGIETRSFDFVKAGRLDFDAPDLEKFPCLKLAFEAGKQGGTLPVVMNAANEEAVYLFLDKKISLWQIYEITKKMMDSHTNILNPSLEQILETDMIIRDFVKKSTAY</sequence>
<dbReference type="PANTHER" id="PTHR30525:SF0">
    <property type="entry name" value="1-DEOXY-D-XYLULOSE 5-PHOSPHATE REDUCTOISOMERASE, CHLOROPLASTIC"/>
    <property type="match status" value="1"/>
</dbReference>
<feature type="domain" description="DXP reductoisomerase C-terminal" evidence="12">
    <location>
        <begin position="254"/>
        <end position="371"/>
    </location>
</feature>
<keyword evidence="4 9" id="KW-0521">NADP</keyword>
<gene>
    <name evidence="9" type="primary">dxr</name>
    <name evidence="13" type="ORF">IAD26_10175</name>
</gene>
<keyword evidence="3 9" id="KW-0479">Metal-binding</keyword>
<organism evidence="13 14">
    <name type="scientific">Candidatus Limenecus avicola</name>
    <dbReference type="NCBI Taxonomy" id="2840847"/>
    <lineage>
        <taxon>Bacteria</taxon>
        <taxon>Bacillati</taxon>
        <taxon>Bacillota</taxon>
        <taxon>Clostridia</taxon>
        <taxon>Eubacteriales</taxon>
        <taxon>Clostridiaceae</taxon>
        <taxon>Clostridiaceae incertae sedis</taxon>
        <taxon>Candidatus Limenecus</taxon>
    </lineage>
</organism>
<dbReference type="HAMAP" id="MF_00183">
    <property type="entry name" value="DXP_reductoisom"/>
    <property type="match status" value="1"/>
</dbReference>
<comment type="function">
    <text evidence="9">Catalyzes the NADPH-dependent rearrangement and reduction of 1-deoxy-D-xylulose-5-phosphate (DXP) to 2-C-methyl-D-erythritol 4-phosphate (MEP).</text>
</comment>
<reference evidence="13" key="2">
    <citation type="journal article" date="2021" name="PeerJ">
        <title>Extensive microbial diversity within the chicken gut microbiome revealed by metagenomics and culture.</title>
        <authorList>
            <person name="Gilroy R."/>
            <person name="Ravi A."/>
            <person name="Getino M."/>
            <person name="Pursley I."/>
            <person name="Horton D.L."/>
            <person name="Alikhan N.F."/>
            <person name="Baker D."/>
            <person name="Gharbi K."/>
            <person name="Hall N."/>
            <person name="Watson M."/>
            <person name="Adriaenssens E.M."/>
            <person name="Foster-Nyarko E."/>
            <person name="Jarju S."/>
            <person name="Secka A."/>
            <person name="Antonio M."/>
            <person name="Oren A."/>
            <person name="Chaudhuri R.R."/>
            <person name="La Ragione R."/>
            <person name="Hildebrand F."/>
            <person name="Pallen M.J."/>
        </authorList>
    </citation>
    <scope>NUCLEOTIDE SEQUENCE</scope>
    <source>
        <strain evidence="13">CHK154-7741</strain>
    </source>
</reference>
<evidence type="ECO:0000256" key="3">
    <source>
        <dbReference type="ARBA" id="ARBA00022723"/>
    </source>
</evidence>
<feature type="domain" description="1-deoxy-D-xylulose 5-phosphate reductoisomerase N-terminal" evidence="10">
    <location>
        <begin position="3"/>
        <end position="127"/>
    </location>
</feature>
<evidence type="ECO:0000256" key="8">
    <source>
        <dbReference type="ARBA" id="ARBA00048543"/>
    </source>
</evidence>
<comment type="catalytic activity">
    <reaction evidence="8">
        <text>2-C-methyl-D-erythritol 4-phosphate + NADP(+) = 1-deoxy-D-xylulose 5-phosphate + NADPH + H(+)</text>
        <dbReference type="Rhea" id="RHEA:13717"/>
        <dbReference type="ChEBI" id="CHEBI:15378"/>
        <dbReference type="ChEBI" id="CHEBI:57783"/>
        <dbReference type="ChEBI" id="CHEBI:57792"/>
        <dbReference type="ChEBI" id="CHEBI:58262"/>
        <dbReference type="ChEBI" id="CHEBI:58349"/>
        <dbReference type="EC" id="1.1.1.267"/>
    </reaction>
    <physiologicalReaction direction="right-to-left" evidence="8">
        <dbReference type="Rhea" id="RHEA:13719"/>
    </physiologicalReaction>
</comment>
<feature type="binding site" evidence="9">
    <location>
        <position position="169"/>
    </location>
    <ligand>
        <name>1-deoxy-D-xylulose 5-phosphate</name>
        <dbReference type="ChEBI" id="CHEBI:57792"/>
    </ligand>
</feature>
<dbReference type="PIRSF" id="PIRSF006205">
    <property type="entry name" value="Dxp_reductismrs"/>
    <property type="match status" value="1"/>
</dbReference>
<dbReference type="InterPro" id="IPR003821">
    <property type="entry name" value="DXP_reductoisomerase"/>
</dbReference>
<evidence type="ECO:0000256" key="9">
    <source>
        <dbReference type="HAMAP-Rule" id="MF_00183"/>
    </source>
</evidence>